<dbReference type="Pfam" id="PF17048">
    <property type="entry name" value="Ceramidse_alk_C"/>
    <property type="match status" value="1"/>
</dbReference>
<dbReference type="GeneID" id="106804640"/>
<keyword evidence="6" id="KW-0732">Signal</keyword>
<dbReference type="EC" id="3.5.1.23" evidence="2 5"/>
<keyword evidence="9" id="KW-1185">Reference proteome</keyword>
<feature type="domain" description="Neutral/alkaline non-lysosomal ceramidase C-terminal" evidence="8">
    <location>
        <begin position="525"/>
        <end position="695"/>
    </location>
</feature>
<dbReference type="InterPro" id="IPR006823">
    <property type="entry name" value="Ceramidase_alk"/>
</dbReference>
<evidence type="ECO:0000256" key="3">
    <source>
        <dbReference type="ARBA" id="ARBA00019235"/>
    </source>
</evidence>
<feature type="signal peptide" evidence="6">
    <location>
        <begin position="1"/>
        <end position="18"/>
    </location>
</feature>
<evidence type="ECO:0000256" key="2">
    <source>
        <dbReference type="ARBA" id="ARBA00011891"/>
    </source>
</evidence>
<name>A0ABM1DN73_PRICU</name>
<dbReference type="InterPro" id="IPR031331">
    <property type="entry name" value="NEUT/ALK_ceramidase_C"/>
</dbReference>
<feature type="domain" description="Neutral/alkaline non-lysosomal ceramidase N-terminal" evidence="7">
    <location>
        <begin position="23"/>
        <end position="519"/>
    </location>
</feature>
<dbReference type="Proteomes" id="UP000695022">
    <property type="component" value="Unplaced"/>
</dbReference>
<dbReference type="RefSeq" id="XP_014661394.1">
    <property type="nucleotide sequence ID" value="XM_014805908.1"/>
</dbReference>
<dbReference type="Pfam" id="PF04734">
    <property type="entry name" value="Ceramidase_alk"/>
    <property type="match status" value="1"/>
</dbReference>
<comment type="similarity">
    <text evidence="1 5">Belongs to the neutral ceramidase family.</text>
</comment>
<evidence type="ECO:0000259" key="8">
    <source>
        <dbReference type="Pfam" id="PF17048"/>
    </source>
</evidence>
<sequence length="707" mass="77037">MVAFVLLLLAAVAGLSAAEDPNYYIGTGIYDITGPAGGIPMMGYAKPGQLTGGIHLRLFARAYVVAEMRNINRRTVFVSCDMGMASQLVTMKVFSKLKTLFGADMYTKDNVVISGTHTHSGPGGYLQYAMYGISTIGFIRDSFDIIVDGIVESIRLAHHDLRPGSIYYNEGELLLSNINRSPTSYVLNPKSERARYNYDVDKTMWILKMVDGADDPIGIITWFAVHPTSMNNSNHLISGDNKGYASYLFEQKMNPGKMPGKGKFTAAFASSNLGDVSPNTAGPRCLDTGELCDLLTSTCNGKHNPIFSVHRMDSNCVALWTRWADDDSWTPASIDFRHQFVNMSNVEVEVSPGEMARTCAPAMGYSFAAGTTDGPGSFNFTQGTTEENEFWSSIVDAIAPPSEQLKACQAPKPVLLATGEISFPYAWQPSIVEIQMLRIGQFVSDGSPGEFTTMSGRRLRESVAKTLVNNGFPEDTKVVLAGLSGTTPVPRRFEGSIRGAQRYEAASTIFGPHTLSAYMKNFILMAEAMSKGEAVDQGPNPPDLEENQLELLLLNRTHDSKPVNTNYGDVLEDASDTYIAGESVVVKFQSGHPRNNAKDMIGGTYITVDNHPANGGSPVTVKTDAHWDTTFSWKVTKRDILTRGKQSELTVTWNIPIDTPPGAYSITHYGQARTSSIIGGEVTIDYQGTSKTFQVVSARRPAHTSNL</sequence>
<comment type="catalytic activity">
    <reaction evidence="5">
        <text>an N-acylsphing-4-enine + H2O = sphing-4-enine + a fatty acid</text>
        <dbReference type="Rhea" id="RHEA:20856"/>
        <dbReference type="ChEBI" id="CHEBI:15377"/>
        <dbReference type="ChEBI" id="CHEBI:28868"/>
        <dbReference type="ChEBI" id="CHEBI:52639"/>
        <dbReference type="ChEBI" id="CHEBI:57756"/>
        <dbReference type="EC" id="3.5.1.23"/>
    </reaction>
</comment>
<proteinExistence type="inferred from homology"/>
<keyword evidence="4 5" id="KW-0378">Hydrolase</keyword>
<reference evidence="10" key="1">
    <citation type="submission" date="2025-08" db="UniProtKB">
        <authorList>
            <consortium name="RefSeq"/>
        </authorList>
    </citation>
    <scope>IDENTIFICATION</scope>
</reference>
<dbReference type="InterPro" id="IPR038445">
    <property type="entry name" value="NCDase_C_sf"/>
</dbReference>
<evidence type="ECO:0000259" key="7">
    <source>
        <dbReference type="Pfam" id="PF04734"/>
    </source>
</evidence>
<dbReference type="PANTHER" id="PTHR12670">
    <property type="entry name" value="CERAMIDASE"/>
    <property type="match status" value="1"/>
</dbReference>
<dbReference type="InterPro" id="IPR031329">
    <property type="entry name" value="NEUT/ALK_ceramidase_N"/>
</dbReference>
<accession>A0ABM1DN73</accession>
<evidence type="ECO:0000256" key="4">
    <source>
        <dbReference type="ARBA" id="ARBA00022801"/>
    </source>
</evidence>
<keyword evidence="5" id="KW-0746">Sphingolipid metabolism</keyword>
<protein>
    <recommendedName>
        <fullName evidence="3 5">Neutral ceramidase</fullName>
        <ecNumber evidence="2 5">3.5.1.23</ecNumber>
    </recommendedName>
</protein>
<evidence type="ECO:0000256" key="5">
    <source>
        <dbReference type="RuleBase" id="RU366019"/>
    </source>
</evidence>
<gene>
    <name evidence="10" type="primary">LOC106804640</name>
</gene>
<organism evidence="9 10">
    <name type="scientific">Priapulus caudatus</name>
    <name type="common">Priapulid worm</name>
    <dbReference type="NCBI Taxonomy" id="37621"/>
    <lineage>
        <taxon>Eukaryota</taxon>
        <taxon>Metazoa</taxon>
        <taxon>Ecdysozoa</taxon>
        <taxon>Scalidophora</taxon>
        <taxon>Priapulida</taxon>
        <taxon>Priapulimorpha</taxon>
        <taxon>Priapulimorphida</taxon>
        <taxon>Priapulidae</taxon>
        <taxon>Priapulus</taxon>
    </lineage>
</organism>
<dbReference type="PANTHER" id="PTHR12670:SF1">
    <property type="entry name" value="NEUTRAL CERAMIDASE"/>
    <property type="match status" value="1"/>
</dbReference>
<feature type="chain" id="PRO_5046803624" description="Neutral ceramidase" evidence="6">
    <location>
        <begin position="19"/>
        <end position="707"/>
    </location>
</feature>
<evidence type="ECO:0000256" key="1">
    <source>
        <dbReference type="ARBA" id="ARBA00009835"/>
    </source>
</evidence>
<dbReference type="Gene3D" id="2.60.40.2300">
    <property type="entry name" value="Neutral/alkaline non-lysosomal ceramidase, C-terminal domain"/>
    <property type="match status" value="1"/>
</dbReference>
<evidence type="ECO:0000256" key="6">
    <source>
        <dbReference type="SAM" id="SignalP"/>
    </source>
</evidence>
<evidence type="ECO:0000313" key="10">
    <source>
        <dbReference type="RefSeq" id="XP_014661394.1"/>
    </source>
</evidence>
<evidence type="ECO:0000313" key="9">
    <source>
        <dbReference type="Proteomes" id="UP000695022"/>
    </source>
</evidence>
<keyword evidence="5" id="KW-0443">Lipid metabolism</keyword>